<feature type="transmembrane region" description="Helical" evidence="1">
    <location>
        <begin position="12"/>
        <end position="29"/>
    </location>
</feature>
<keyword evidence="1" id="KW-1133">Transmembrane helix</keyword>
<dbReference type="PATRIC" id="fig|1365251.3.peg.4636"/>
<protein>
    <recommendedName>
        <fullName evidence="4">Glycine zipper family protein</fullName>
    </recommendedName>
</protein>
<comment type="caution">
    <text evidence="2">The sequence shown here is derived from an EMBL/GenBank/DDBJ whole genome shotgun (WGS) entry which is preliminary data.</text>
</comment>
<dbReference type="EMBL" id="AUXZ01000124">
    <property type="protein sequence ID" value="KZN45892.1"/>
    <property type="molecule type" value="Genomic_DNA"/>
</dbReference>
<feature type="transmembrane region" description="Helical" evidence="1">
    <location>
        <begin position="35"/>
        <end position="52"/>
    </location>
</feature>
<organism evidence="2 3">
    <name type="scientific">Pseudoalteromonas luteoviolacea H33</name>
    <dbReference type="NCBI Taxonomy" id="1365251"/>
    <lineage>
        <taxon>Bacteria</taxon>
        <taxon>Pseudomonadati</taxon>
        <taxon>Pseudomonadota</taxon>
        <taxon>Gammaproteobacteria</taxon>
        <taxon>Alteromonadales</taxon>
        <taxon>Pseudoalteromonadaceae</taxon>
        <taxon>Pseudoalteromonas</taxon>
    </lineage>
</organism>
<proteinExistence type="predicted"/>
<dbReference type="Proteomes" id="UP000076503">
    <property type="component" value="Unassembled WGS sequence"/>
</dbReference>
<evidence type="ECO:0000313" key="3">
    <source>
        <dbReference type="Proteomes" id="UP000076503"/>
    </source>
</evidence>
<reference evidence="2 3" key="1">
    <citation type="submission" date="2013-07" db="EMBL/GenBank/DDBJ databases">
        <title>Comparative Genomic and Metabolomic Analysis of Twelve Strains of Pseudoalteromonas luteoviolacea.</title>
        <authorList>
            <person name="Vynne N.G."/>
            <person name="Mansson M."/>
            <person name="Gram L."/>
        </authorList>
    </citation>
    <scope>NUCLEOTIDE SEQUENCE [LARGE SCALE GENOMIC DNA]</scope>
    <source>
        <strain evidence="2 3">H33</strain>
    </source>
</reference>
<keyword evidence="1" id="KW-0812">Transmembrane</keyword>
<sequence>MANKRKMTTKNNNMGLCIALGAGLGIIFGEFTDNVGLGLILGAVAGMIISLSKKPNS</sequence>
<gene>
    <name evidence="2" type="ORF">N476_24800</name>
</gene>
<evidence type="ECO:0000256" key="1">
    <source>
        <dbReference type="SAM" id="Phobius"/>
    </source>
</evidence>
<evidence type="ECO:0008006" key="4">
    <source>
        <dbReference type="Google" id="ProtNLM"/>
    </source>
</evidence>
<name>A0A167AWQ0_9GAMM</name>
<dbReference type="RefSeq" id="WP_155731854.1">
    <property type="nucleotide sequence ID" value="NZ_AUXZ01000124.1"/>
</dbReference>
<evidence type="ECO:0000313" key="2">
    <source>
        <dbReference type="EMBL" id="KZN45892.1"/>
    </source>
</evidence>
<keyword evidence="1" id="KW-0472">Membrane</keyword>
<dbReference type="AlphaFoldDB" id="A0A167AWQ0"/>
<accession>A0A167AWQ0</accession>